<organism evidence="2">
    <name type="scientific">viral metagenome</name>
    <dbReference type="NCBI Taxonomy" id="1070528"/>
    <lineage>
        <taxon>unclassified sequences</taxon>
        <taxon>metagenomes</taxon>
        <taxon>organismal metagenomes</taxon>
    </lineage>
</organism>
<dbReference type="GO" id="GO:0004197">
    <property type="term" value="F:cysteine-type endopeptidase activity"/>
    <property type="evidence" value="ECO:0007669"/>
    <property type="project" value="InterPro"/>
</dbReference>
<dbReference type="InterPro" id="IPR011600">
    <property type="entry name" value="Pept_C14_caspase"/>
</dbReference>
<accession>A0A6C0JRI0</accession>
<dbReference type="PANTHER" id="PTHR48104">
    <property type="entry name" value="METACASPASE-4"/>
    <property type="match status" value="1"/>
</dbReference>
<feature type="domain" description="Peptidase C14 caspase" evidence="1">
    <location>
        <begin position="2"/>
        <end position="241"/>
    </location>
</feature>
<dbReference type="InterPro" id="IPR050452">
    <property type="entry name" value="Metacaspase"/>
</dbReference>
<dbReference type="GO" id="GO:0006508">
    <property type="term" value="P:proteolysis"/>
    <property type="evidence" value="ECO:0007669"/>
    <property type="project" value="InterPro"/>
</dbReference>
<dbReference type="PANTHER" id="PTHR48104:SF30">
    <property type="entry name" value="METACASPASE-1"/>
    <property type="match status" value="1"/>
</dbReference>
<dbReference type="InterPro" id="IPR029030">
    <property type="entry name" value="Caspase-like_dom_sf"/>
</dbReference>
<dbReference type="AlphaFoldDB" id="A0A6C0JRI0"/>
<reference evidence="2" key="1">
    <citation type="journal article" date="2020" name="Nature">
        <title>Giant virus diversity and host interactions through global metagenomics.</title>
        <authorList>
            <person name="Schulz F."/>
            <person name="Roux S."/>
            <person name="Paez-Espino D."/>
            <person name="Jungbluth S."/>
            <person name="Walsh D.A."/>
            <person name="Denef V.J."/>
            <person name="McMahon K.D."/>
            <person name="Konstantinidis K.T."/>
            <person name="Eloe-Fadrosh E.A."/>
            <person name="Kyrpides N.C."/>
            <person name="Woyke T."/>
        </authorList>
    </citation>
    <scope>NUCLEOTIDE SEQUENCE</scope>
    <source>
        <strain evidence="2">GVMAG-M-3300027747-57</strain>
    </source>
</reference>
<sequence>MKKALLIGIDYIGSPKLSLNGCINDIITVRNMLIDAYDYDADDIIMLRDDTADFINPTKKNIVDQLTKIVTNSGNLEEFWFQYSGHGSQLQGQNSEMKNIIIPSNYDIDGVIMDSEILHIIQKIRCKAILLFDCCHSGSVCDMPWSFEYNNVISNTYLKTRINTVKIENPNIYVLSGCRDDQTSADSINILDQSAGAFTNAFVECLRASHHNIKIMDLFKNICLYLLKNGYSQTPILSSSNENPTFIIKKPNFILTNILKI</sequence>
<evidence type="ECO:0000259" key="1">
    <source>
        <dbReference type="Pfam" id="PF00656"/>
    </source>
</evidence>
<protein>
    <recommendedName>
        <fullName evidence="1">Peptidase C14 caspase domain-containing protein</fullName>
    </recommendedName>
</protein>
<dbReference type="Gene3D" id="3.40.50.12660">
    <property type="match status" value="1"/>
</dbReference>
<name>A0A6C0JRI0_9ZZZZ</name>
<dbReference type="GO" id="GO:0005737">
    <property type="term" value="C:cytoplasm"/>
    <property type="evidence" value="ECO:0007669"/>
    <property type="project" value="TreeGrafter"/>
</dbReference>
<dbReference type="Pfam" id="PF00656">
    <property type="entry name" value="Peptidase_C14"/>
    <property type="match status" value="1"/>
</dbReference>
<dbReference type="SUPFAM" id="SSF52129">
    <property type="entry name" value="Caspase-like"/>
    <property type="match status" value="1"/>
</dbReference>
<proteinExistence type="predicted"/>
<dbReference type="EMBL" id="MN740431">
    <property type="protein sequence ID" value="QHU06304.1"/>
    <property type="molecule type" value="Genomic_DNA"/>
</dbReference>
<evidence type="ECO:0000313" key="2">
    <source>
        <dbReference type="EMBL" id="QHU06304.1"/>
    </source>
</evidence>